<dbReference type="EMBL" id="CANI01000024">
    <property type="protein sequence ID" value="CCM76443.1"/>
    <property type="molecule type" value="Genomic_DNA"/>
</dbReference>
<evidence type="ECO:0000313" key="2">
    <source>
        <dbReference type="Proteomes" id="UP000009319"/>
    </source>
</evidence>
<proteinExistence type="predicted"/>
<evidence type="ECO:0000313" key="1">
    <source>
        <dbReference type="EMBL" id="CCM76443.1"/>
    </source>
</evidence>
<comment type="caution">
    <text evidence="1">The sequence shown here is derived from an EMBL/GenBank/DDBJ whole genome shotgun (WGS) entry which is preliminary data.</text>
</comment>
<sequence>MHVMSYAQMLPVYVSVLVTGLWAPLSLSAAETSAAKSPHIQSISLLVRTDLEQGVLSAPATSIDWWLREDIVHTSQMTEKTANVFNRNWLKDDQLRGSR</sequence>
<dbReference type="AlphaFoldDB" id="K0PRK2"/>
<keyword evidence="2" id="KW-1185">Reference proteome</keyword>
<reference evidence="1 2" key="1">
    <citation type="journal article" date="2013" name="Genome Announc.">
        <title>Draft Genome Sequence of Rhizobium mesoamericanum STM3625, a Nitrogen-Fixing Symbiont of Mimosa pudica Isolated in French Guiana (South America).</title>
        <authorList>
            <person name="Moulin L."/>
            <person name="Mornico D."/>
            <person name="Melkonian R."/>
            <person name="Klonowska A."/>
        </authorList>
    </citation>
    <scope>NUCLEOTIDE SEQUENCE [LARGE SCALE GENOMIC DNA]</scope>
    <source>
        <strain evidence="1 2">STM3625</strain>
    </source>
</reference>
<dbReference type="eggNOG" id="ENOG5030Z7A">
    <property type="taxonomic scope" value="Bacteria"/>
</dbReference>
<dbReference type="HOGENOM" id="CLU_2318171_0_0_5"/>
<accession>K0PRK2</accession>
<name>K0PRK2_9HYPH</name>
<protein>
    <submittedName>
        <fullName evidence="1">Uncharacterized protein</fullName>
    </submittedName>
</protein>
<organism evidence="1 2">
    <name type="scientific">Rhizobium mesoamericanum STM3625</name>
    <dbReference type="NCBI Taxonomy" id="1211777"/>
    <lineage>
        <taxon>Bacteria</taxon>
        <taxon>Pseudomonadati</taxon>
        <taxon>Pseudomonadota</taxon>
        <taxon>Alphaproteobacteria</taxon>
        <taxon>Hyphomicrobiales</taxon>
        <taxon>Rhizobiaceae</taxon>
        <taxon>Rhizobium/Agrobacterium group</taxon>
        <taxon>Rhizobium</taxon>
    </lineage>
</organism>
<gene>
    <name evidence="1" type="ORF">BN77_3456</name>
</gene>
<dbReference type="Proteomes" id="UP000009319">
    <property type="component" value="Unassembled WGS sequence"/>
</dbReference>